<keyword evidence="1" id="KW-0812">Transmembrane</keyword>
<keyword evidence="1" id="KW-1133">Transmembrane helix</keyword>
<dbReference type="PANTHER" id="PTHR35519">
    <property type="entry name" value="MEMBRANE PROTEINS"/>
    <property type="match status" value="1"/>
</dbReference>
<accession>A0A7D5LBN0</accession>
<dbReference type="Pfam" id="PF13430">
    <property type="entry name" value="DUF4112"/>
    <property type="match status" value="1"/>
</dbReference>
<protein>
    <submittedName>
        <fullName evidence="2">DUF4112 domain-containing protein</fullName>
    </submittedName>
</protein>
<evidence type="ECO:0000313" key="2">
    <source>
        <dbReference type="EMBL" id="QLG62129.1"/>
    </source>
</evidence>
<name>A0A7D5LBN0_9EURY</name>
<feature type="transmembrane region" description="Helical" evidence="1">
    <location>
        <begin position="48"/>
        <end position="69"/>
    </location>
</feature>
<dbReference type="GeneID" id="56037885"/>
<dbReference type="PANTHER" id="PTHR35519:SF2">
    <property type="entry name" value="PH DOMAIN PROTEIN"/>
    <property type="match status" value="1"/>
</dbReference>
<dbReference type="Proteomes" id="UP000509626">
    <property type="component" value="Chromosome"/>
</dbReference>
<dbReference type="OrthoDB" id="156248at2157"/>
<sequence>MAASRAAGAAGPPDAVARRVDRVRRLAELLDSSLRVPGLGVRVGLDPLLGLLPVAGDLAAAALSLLVVVEAYRLGADRRTLARMLVNVGVDAGAGSVPVLGDAVDVAWKTNERNADLLERAVVADA</sequence>
<dbReference type="InterPro" id="IPR025187">
    <property type="entry name" value="DUF4112"/>
</dbReference>
<dbReference type="KEGG" id="halu:HUG12_10460"/>
<proteinExistence type="predicted"/>
<dbReference type="AlphaFoldDB" id="A0A7D5LBN0"/>
<evidence type="ECO:0000256" key="1">
    <source>
        <dbReference type="SAM" id="Phobius"/>
    </source>
</evidence>
<evidence type="ECO:0000313" key="3">
    <source>
        <dbReference type="Proteomes" id="UP000509626"/>
    </source>
</evidence>
<keyword evidence="3" id="KW-1185">Reference proteome</keyword>
<keyword evidence="1" id="KW-0472">Membrane</keyword>
<organism evidence="2 3">
    <name type="scientific">Halorarum salinum</name>
    <dbReference type="NCBI Taxonomy" id="2743089"/>
    <lineage>
        <taxon>Archaea</taxon>
        <taxon>Methanobacteriati</taxon>
        <taxon>Methanobacteriota</taxon>
        <taxon>Stenosarchaea group</taxon>
        <taxon>Halobacteria</taxon>
        <taxon>Halobacteriales</taxon>
        <taxon>Haloferacaceae</taxon>
        <taxon>Halorarum</taxon>
    </lineage>
</organism>
<reference evidence="2 3" key="1">
    <citation type="submission" date="2020-06" db="EMBL/GenBank/DDBJ databases">
        <title>NJ-3-1, isolated from saline soil.</title>
        <authorList>
            <person name="Cui H.L."/>
            <person name="Shi X."/>
        </authorList>
    </citation>
    <scope>NUCLEOTIDE SEQUENCE [LARGE SCALE GENOMIC DNA]</scope>
    <source>
        <strain evidence="2 3">NJ-3-1</strain>
    </source>
</reference>
<dbReference type="EMBL" id="CP058579">
    <property type="protein sequence ID" value="QLG62129.1"/>
    <property type="molecule type" value="Genomic_DNA"/>
</dbReference>
<dbReference type="RefSeq" id="WP_179268714.1">
    <property type="nucleotide sequence ID" value="NZ_CP058579.1"/>
</dbReference>
<gene>
    <name evidence="2" type="ORF">HUG12_10460</name>
</gene>